<accession>A0A7V5H268</accession>
<gene>
    <name evidence="2" type="ORF">ENL21_01775</name>
</gene>
<dbReference type="EMBL" id="DRTD01000131">
    <property type="protein sequence ID" value="HHE54481.1"/>
    <property type="molecule type" value="Genomic_DNA"/>
</dbReference>
<dbReference type="AlphaFoldDB" id="A0A7V5H268"/>
<dbReference type="Gene3D" id="3.90.960.10">
    <property type="entry name" value="YbaK/aminoacyl-tRNA synthetase-associated domain"/>
    <property type="match status" value="1"/>
</dbReference>
<proteinExistence type="predicted"/>
<dbReference type="GO" id="GO:0002161">
    <property type="term" value="F:aminoacyl-tRNA deacylase activity"/>
    <property type="evidence" value="ECO:0007669"/>
    <property type="project" value="InterPro"/>
</dbReference>
<reference evidence="2" key="1">
    <citation type="journal article" date="2020" name="mSystems">
        <title>Genome- and Community-Level Interaction Insights into Carbon Utilization and Element Cycling Functions of Hydrothermarchaeota in Hydrothermal Sediment.</title>
        <authorList>
            <person name="Zhou Z."/>
            <person name="Liu Y."/>
            <person name="Xu W."/>
            <person name="Pan J."/>
            <person name="Luo Z.H."/>
            <person name="Li M."/>
        </authorList>
    </citation>
    <scope>NUCLEOTIDE SEQUENCE [LARGE SCALE GENOMIC DNA]</scope>
    <source>
        <strain evidence="2">HyVt-76</strain>
    </source>
</reference>
<dbReference type="CDD" id="cd04332">
    <property type="entry name" value="YbaK_like"/>
    <property type="match status" value="1"/>
</dbReference>
<name>A0A7V5H268_CALAY</name>
<protein>
    <submittedName>
        <fullName evidence="2">YbaK/EbsC family protein</fullName>
    </submittedName>
</protein>
<sequence>MPLQKLRNFLDEQGVRYVLIVHSPAYTAQEIAASAHIPGKKLAKTVMAKVDGQMSMFVLPATYHLDLDKCKMAMNVKEVELATEEEFKYLFPECEIGAMPPFGNLYGLPVYACKELAENDEIAFNAGSHRELIKLPFKDFERLAKPEILDISMKM</sequence>
<organism evidence="2">
    <name type="scientific">Caldithrix abyssi</name>
    <dbReference type="NCBI Taxonomy" id="187145"/>
    <lineage>
        <taxon>Bacteria</taxon>
        <taxon>Pseudomonadati</taxon>
        <taxon>Calditrichota</taxon>
        <taxon>Calditrichia</taxon>
        <taxon>Calditrichales</taxon>
        <taxon>Calditrichaceae</taxon>
        <taxon>Caldithrix</taxon>
    </lineage>
</organism>
<dbReference type="InterPro" id="IPR036754">
    <property type="entry name" value="YbaK/aa-tRNA-synt-asso_dom_sf"/>
</dbReference>
<dbReference type="Proteomes" id="UP000886111">
    <property type="component" value="Unassembled WGS sequence"/>
</dbReference>
<comment type="caution">
    <text evidence="2">The sequence shown here is derived from an EMBL/GenBank/DDBJ whole genome shotgun (WGS) entry which is preliminary data.</text>
</comment>
<evidence type="ECO:0000259" key="1">
    <source>
        <dbReference type="Pfam" id="PF04073"/>
    </source>
</evidence>
<dbReference type="InterPro" id="IPR007214">
    <property type="entry name" value="YbaK/aa-tRNA-synth-assoc-dom"/>
</dbReference>
<feature type="domain" description="YbaK/aminoacyl-tRNA synthetase-associated" evidence="1">
    <location>
        <begin position="22"/>
        <end position="143"/>
    </location>
</feature>
<evidence type="ECO:0000313" key="2">
    <source>
        <dbReference type="EMBL" id="HHE54481.1"/>
    </source>
</evidence>
<dbReference type="SUPFAM" id="SSF55826">
    <property type="entry name" value="YbaK/ProRS associated domain"/>
    <property type="match status" value="1"/>
</dbReference>
<dbReference type="Pfam" id="PF04073">
    <property type="entry name" value="tRNA_edit"/>
    <property type="match status" value="1"/>
</dbReference>